<feature type="compositionally biased region" description="Polar residues" evidence="9">
    <location>
        <begin position="785"/>
        <end position="797"/>
    </location>
</feature>
<gene>
    <name evidence="11" type="ORF">BP01DRAFT_381689</name>
</gene>
<dbReference type="InterPro" id="IPR050589">
    <property type="entry name" value="Ikaros_C2H2-ZF"/>
</dbReference>
<dbReference type="Proteomes" id="UP000248349">
    <property type="component" value="Unassembled WGS sequence"/>
</dbReference>
<dbReference type="InterPro" id="IPR036236">
    <property type="entry name" value="Znf_C2H2_sf"/>
</dbReference>
<dbReference type="PANTHER" id="PTHR24404">
    <property type="entry name" value="ZINC FINGER PROTEIN"/>
    <property type="match status" value="1"/>
</dbReference>
<evidence type="ECO:0000256" key="8">
    <source>
        <dbReference type="PROSITE-ProRule" id="PRU00042"/>
    </source>
</evidence>
<dbReference type="InterPro" id="IPR013087">
    <property type="entry name" value="Znf_C2H2_type"/>
</dbReference>
<dbReference type="PANTHER" id="PTHR24404:SF114">
    <property type="entry name" value="KLUMPFUSS, ISOFORM B-RELATED"/>
    <property type="match status" value="1"/>
</dbReference>
<dbReference type="STRING" id="1450539.A0A318ZJV8"/>
<evidence type="ECO:0000256" key="6">
    <source>
        <dbReference type="ARBA" id="ARBA00023125"/>
    </source>
</evidence>
<evidence type="ECO:0000256" key="3">
    <source>
        <dbReference type="ARBA" id="ARBA00022737"/>
    </source>
</evidence>
<dbReference type="GeneID" id="37078553"/>
<keyword evidence="4 8" id="KW-0863">Zinc-finger</keyword>
<dbReference type="GO" id="GO:0003700">
    <property type="term" value="F:DNA-binding transcription factor activity"/>
    <property type="evidence" value="ECO:0007669"/>
    <property type="project" value="TreeGrafter"/>
</dbReference>
<keyword evidence="7" id="KW-0539">Nucleus</keyword>
<dbReference type="SMART" id="SM00355">
    <property type="entry name" value="ZnF_C2H2"/>
    <property type="match status" value="6"/>
</dbReference>
<name>A0A318ZJV8_9EURO</name>
<protein>
    <recommendedName>
        <fullName evidence="10">C2H2-type domain-containing protein</fullName>
    </recommendedName>
</protein>
<dbReference type="EMBL" id="KZ821227">
    <property type="protein sequence ID" value="PYH46664.1"/>
    <property type="molecule type" value="Genomic_DNA"/>
</dbReference>
<proteinExistence type="predicted"/>
<comment type="subcellular location">
    <subcellularLocation>
        <location evidence="1">Nucleus</location>
    </subcellularLocation>
</comment>
<sequence>MMRTSEQDALWEDSDDILRGINGSRAMPRSSHKGAFSCNGPTLPEICLDDSASFTGVSFDSKSALHQHNPSPMFDPCFAVSNPALSPSAQDIDFSQYSLARFSADQDAWTPLKLTGLTANVGTLMCPPMGTSHYWSGLDRRLSTGHYSTPSEADSQQTSLHPSESGYSTQSGATRSVATPYPVDSACSPYSGPFELEQDEGISVLDLNTGPNDNSIDALERMQSPSLICPEAIRCDYSDCRWTGKCPSDKRKHEARHRKSFKCDEPNCTRKDGFGTINDLARHKKCVHKQEPERGPKVLYMCFGTKCPRKDKRWPRLDNFRQHLARMHHDEDAEELLRKSHEWYDDCVKPQVIASSYADCLSEASSPQMPEAADEPQSSARDYRTAPSFSPAKARMELVMKTSGSVGDEQRRSSISHATSKPEISGSQTVKLPVLNGLSLDGPINPEVSLTARLDTPRDEKKDDMVAEAASNLINAMTKSMNISQRRQGQRANDTDIDMEPEVDLTEPKREILQMILTAALEILNQSSEPCSSHPPLDKESSSVRSGQRKWIQCDFCSKKTRLRCEMKKHQKRHERPYSCTFPQCSKTFGSKNDWKRHENSQHFHSKSWGCTLPDATQEGVTCDRLFYRQETYVQHLKKLHMLVKEEEIRSAVSDNRICHDGRTSFWCGFCRDDVPLSQGFEAWNERFTHIDSEHYKRGERIENWVLPSYQLSGDGEQDEGKPFIRTKTGCESEPNMDGNSEGNCPHNDAQLKDGTAFSHEDQIMLDDYELLRDRVPEQRRNAFSLASSQPNSSERPTNTRKRKHSIIHSDVNSGSSLPVQSENYTSEIRCVSGNLGECGMNPQSQAKHTPLQAGWNHPMVDDMYTAFSSPQSGDMQWTDHCC</sequence>
<evidence type="ECO:0000256" key="4">
    <source>
        <dbReference type="ARBA" id="ARBA00022771"/>
    </source>
</evidence>
<feature type="domain" description="C2H2-type" evidence="10">
    <location>
        <begin position="578"/>
        <end position="608"/>
    </location>
</feature>
<reference evidence="11 12" key="1">
    <citation type="submission" date="2016-12" db="EMBL/GenBank/DDBJ databases">
        <title>The genomes of Aspergillus section Nigri reveals drivers in fungal speciation.</title>
        <authorList>
            <consortium name="DOE Joint Genome Institute"/>
            <person name="Vesth T.C."/>
            <person name="Nybo J."/>
            <person name="Theobald S."/>
            <person name="Brandl J."/>
            <person name="Frisvad J.C."/>
            <person name="Nielsen K.F."/>
            <person name="Lyhne E.K."/>
            <person name="Kogle M.E."/>
            <person name="Kuo A."/>
            <person name="Riley R."/>
            <person name="Clum A."/>
            <person name="Nolan M."/>
            <person name="Lipzen A."/>
            <person name="Salamov A."/>
            <person name="Henrissat B."/>
            <person name="Wiebenga A."/>
            <person name="De Vries R.P."/>
            <person name="Grigoriev I.V."/>
            <person name="Mortensen U.H."/>
            <person name="Andersen M.R."/>
            <person name="Baker S.E."/>
        </authorList>
    </citation>
    <scope>NUCLEOTIDE SEQUENCE [LARGE SCALE GENOMIC DNA]</scope>
    <source>
        <strain evidence="11 12">JOP 1030-1</strain>
    </source>
</reference>
<dbReference type="GO" id="GO:0005634">
    <property type="term" value="C:nucleus"/>
    <property type="evidence" value="ECO:0007669"/>
    <property type="project" value="UniProtKB-SubCell"/>
</dbReference>
<evidence type="ECO:0000256" key="1">
    <source>
        <dbReference type="ARBA" id="ARBA00004123"/>
    </source>
</evidence>
<feature type="region of interest" description="Disordered" evidence="9">
    <location>
        <begin position="403"/>
        <end position="426"/>
    </location>
</feature>
<keyword evidence="6" id="KW-0238">DNA-binding</keyword>
<evidence type="ECO:0000256" key="7">
    <source>
        <dbReference type="ARBA" id="ARBA00023242"/>
    </source>
</evidence>
<dbReference type="AlphaFoldDB" id="A0A318ZJV8"/>
<feature type="region of interest" description="Disordered" evidence="9">
    <location>
        <begin position="145"/>
        <end position="175"/>
    </location>
</feature>
<feature type="compositionally biased region" description="Polar residues" evidence="9">
    <location>
        <begin position="811"/>
        <end position="820"/>
    </location>
</feature>
<dbReference type="SUPFAM" id="SSF57667">
    <property type="entry name" value="beta-beta-alpha zinc fingers"/>
    <property type="match status" value="1"/>
</dbReference>
<keyword evidence="5" id="KW-0862">Zinc</keyword>
<keyword evidence="12" id="KW-1185">Reference proteome</keyword>
<evidence type="ECO:0000256" key="9">
    <source>
        <dbReference type="SAM" id="MobiDB-lite"/>
    </source>
</evidence>
<feature type="region of interest" description="Disordered" evidence="9">
    <location>
        <begin position="365"/>
        <end position="388"/>
    </location>
</feature>
<dbReference type="GO" id="GO:0000978">
    <property type="term" value="F:RNA polymerase II cis-regulatory region sequence-specific DNA binding"/>
    <property type="evidence" value="ECO:0007669"/>
    <property type="project" value="TreeGrafter"/>
</dbReference>
<dbReference type="PROSITE" id="PS00028">
    <property type="entry name" value="ZINC_FINGER_C2H2_1"/>
    <property type="match status" value="1"/>
</dbReference>
<evidence type="ECO:0000256" key="5">
    <source>
        <dbReference type="ARBA" id="ARBA00022833"/>
    </source>
</evidence>
<evidence type="ECO:0000313" key="12">
    <source>
        <dbReference type="Proteomes" id="UP000248349"/>
    </source>
</evidence>
<dbReference type="GO" id="GO:0006357">
    <property type="term" value="P:regulation of transcription by RNA polymerase II"/>
    <property type="evidence" value="ECO:0007669"/>
    <property type="project" value="TreeGrafter"/>
</dbReference>
<keyword evidence="3" id="KW-0677">Repeat</keyword>
<keyword evidence="2" id="KW-0479">Metal-binding</keyword>
<dbReference type="RefSeq" id="XP_025432646.1">
    <property type="nucleotide sequence ID" value="XM_025577324.1"/>
</dbReference>
<dbReference type="OrthoDB" id="6077919at2759"/>
<evidence type="ECO:0000256" key="2">
    <source>
        <dbReference type="ARBA" id="ARBA00022723"/>
    </source>
</evidence>
<evidence type="ECO:0000259" key="10">
    <source>
        <dbReference type="PROSITE" id="PS50157"/>
    </source>
</evidence>
<evidence type="ECO:0000313" key="11">
    <source>
        <dbReference type="EMBL" id="PYH46664.1"/>
    </source>
</evidence>
<dbReference type="GO" id="GO:0008270">
    <property type="term" value="F:zinc ion binding"/>
    <property type="evidence" value="ECO:0007669"/>
    <property type="project" value="UniProtKB-KW"/>
</dbReference>
<feature type="region of interest" description="Disordered" evidence="9">
    <location>
        <begin position="713"/>
        <end position="753"/>
    </location>
</feature>
<dbReference type="PROSITE" id="PS50157">
    <property type="entry name" value="ZINC_FINGER_C2H2_2"/>
    <property type="match status" value="1"/>
</dbReference>
<organism evidence="11 12">
    <name type="scientific">Aspergillus saccharolyticus JOP 1030-1</name>
    <dbReference type="NCBI Taxonomy" id="1450539"/>
    <lineage>
        <taxon>Eukaryota</taxon>
        <taxon>Fungi</taxon>
        <taxon>Dikarya</taxon>
        <taxon>Ascomycota</taxon>
        <taxon>Pezizomycotina</taxon>
        <taxon>Eurotiomycetes</taxon>
        <taxon>Eurotiomycetidae</taxon>
        <taxon>Eurotiales</taxon>
        <taxon>Aspergillaceae</taxon>
        <taxon>Aspergillus</taxon>
        <taxon>Aspergillus subgen. Circumdati</taxon>
    </lineage>
</organism>
<dbReference type="Gene3D" id="3.30.160.60">
    <property type="entry name" value="Classic Zinc Finger"/>
    <property type="match status" value="1"/>
</dbReference>
<feature type="region of interest" description="Disordered" evidence="9">
    <location>
        <begin position="783"/>
        <end position="820"/>
    </location>
</feature>
<accession>A0A318ZJV8</accession>